<dbReference type="InterPro" id="IPR029067">
    <property type="entry name" value="CDC48_domain_2-like_sf"/>
</dbReference>
<evidence type="ECO:0000313" key="6">
    <source>
        <dbReference type="Proteomes" id="UP000001529"/>
    </source>
</evidence>
<dbReference type="Gene3D" id="2.40.40.20">
    <property type="match status" value="1"/>
</dbReference>
<evidence type="ECO:0000313" key="5">
    <source>
        <dbReference type="EMBL" id="EPT24478.1"/>
    </source>
</evidence>
<keyword evidence="1" id="KW-0547">Nucleotide-binding</keyword>
<gene>
    <name evidence="5" type="ORF">TGME49_324300</name>
</gene>
<dbReference type="OrthoDB" id="2906539at2759"/>
<dbReference type="InterPro" id="IPR009010">
    <property type="entry name" value="Asp_de-COase-like_dom_sf"/>
</dbReference>
<keyword evidence="6" id="KW-1185">Reference proteome</keyword>
<dbReference type="Proteomes" id="UP000001529">
    <property type="component" value="Unassembled WGS sequence"/>
</dbReference>
<dbReference type="VEuPathDB" id="ToxoDB:TGME49_324300"/>
<organism evidence="5 6">
    <name type="scientific">Toxoplasma gondii (strain ATCC 50611 / Me49)</name>
    <dbReference type="NCBI Taxonomy" id="508771"/>
    <lineage>
        <taxon>Eukaryota</taxon>
        <taxon>Sar</taxon>
        <taxon>Alveolata</taxon>
        <taxon>Apicomplexa</taxon>
        <taxon>Conoidasida</taxon>
        <taxon>Coccidia</taxon>
        <taxon>Eucoccidiorida</taxon>
        <taxon>Eimeriorina</taxon>
        <taxon>Sarcocystidae</taxon>
        <taxon>Toxoplasma</taxon>
    </lineage>
</organism>
<dbReference type="Gene3D" id="3.10.330.10">
    <property type="match status" value="1"/>
</dbReference>
<feature type="domain" description="CDC48 N-terminal subdomain" evidence="4">
    <location>
        <begin position="27"/>
        <end position="109"/>
    </location>
</feature>
<evidence type="ECO:0000259" key="4">
    <source>
        <dbReference type="SMART" id="SM01073"/>
    </source>
</evidence>
<dbReference type="SUPFAM" id="SSF50692">
    <property type="entry name" value="ADC-like"/>
    <property type="match status" value="1"/>
</dbReference>
<dbReference type="PhylomeDB" id="S8EU32"/>
<dbReference type="GeneID" id="29769907"/>
<dbReference type="Pfam" id="PF02359">
    <property type="entry name" value="CDC48_N"/>
    <property type="match status" value="1"/>
</dbReference>
<protein>
    <submittedName>
        <fullName evidence="5">Transitional endoplasmic reticulum ATPase, putative</fullName>
    </submittedName>
</protein>
<dbReference type="EMBL" id="KE139459">
    <property type="protein sequence ID" value="EPT24478.1"/>
    <property type="molecule type" value="Genomic_DNA"/>
</dbReference>
<evidence type="ECO:0000256" key="3">
    <source>
        <dbReference type="SAM" id="MobiDB-lite"/>
    </source>
</evidence>
<keyword evidence="2" id="KW-0067">ATP-binding</keyword>
<reference evidence="5" key="1">
    <citation type="submission" date="2013-04" db="EMBL/GenBank/DDBJ databases">
        <authorList>
            <person name="Sibley D."/>
            <person name="Venepally P."/>
            <person name="Karamycheva S."/>
            <person name="Hadjithomas M."/>
            <person name="Khan A."/>
            <person name="Brunk B."/>
            <person name="Roos D."/>
            <person name="Caler E."/>
            <person name="Lorenzi H."/>
        </authorList>
    </citation>
    <scope>NUCLEOTIDE SEQUENCE</scope>
    <source>
        <strain evidence="5">ME49</strain>
    </source>
</reference>
<dbReference type="FunFam" id="2.40.40.20:FF:000003">
    <property type="entry name" value="Transitional endoplasmic reticulum ATPase"/>
    <property type="match status" value="1"/>
</dbReference>
<dbReference type="AlphaFoldDB" id="S8EU32"/>
<dbReference type="SMART" id="SM01073">
    <property type="entry name" value="CDC48_N"/>
    <property type="match status" value="1"/>
</dbReference>
<sequence length="198" mass="22572">MAGGIRRPQSVPAEKKEESQKKRSPNRLIVEEAINDDNSVVALNPAKMEELQIFRGDTVLLKGKMRHDTVCVVLADQDLDEGKIRLNKVVRKNLRVKLGVELLVRPPSVRDERDLRCLDLQVLASGFSVGNLFDIYLKPYFMEAYRPVRKGDLFLVRGGFRPVEFKESLKIVYVDVCLRLCALNMDRTENLCRGTAEK</sequence>
<evidence type="ECO:0000256" key="2">
    <source>
        <dbReference type="ARBA" id="ARBA00022840"/>
    </source>
</evidence>
<accession>S8EU32</accession>
<evidence type="ECO:0000256" key="1">
    <source>
        <dbReference type="ARBA" id="ARBA00022741"/>
    </source>
</evidence>
<dbReference type="SUPFAM" id="SSF54585">
    <property type="entry name" value="Cdc48 domain 2-like"/>
    <property type="match status" value="1"/>
</dbReference>
<feature type="region of interest" description="Disordered" evidence="3">
    <location>
        <begin position="1"/>
        <end position="25"/>
    </location>
</feature>
<feature type="non-terminal residue" evidence="5">
    <location>
        <position position="198"/>
    </location>
</feature>
<dbReference type="RefSeq" id="XP_018634717.1">
    <property type="nucleotide sequence ID" value="XM_018783069.1"/>
</dbReference>
<dbReference type="GO" id="GO:0005524">
    <property type="term" value="F:ATP binding"/>
    <property type="evidence" value="ECO:0007669"/>
    <property type="project" value="UniProtKB-KW"/>
</dbReference>
<name>S8EU32_TOXGM</name>
<proteinExistence type="predicted"/>
<dbReference type="InterPro" id="IPR003338">
    <property type="entry name" value="CDC4_N-term_subdom"/>
</dbReference>